<dbReference type="PROSITE" id="PS00708">
    <property type="entry name" value="PRO_ENDOPEP_SER"/>
    <property type="match status" value="1"/>
</dbReference>
<evidence type="ECO:0000256" key="1">
    <source>
        <dbReference type="ARBA" id="ARBA00022670"/>
    </source>
</evidence>
<dbReference type="Gene3D" id="3.40.50.1820">
    <property type="entry name" value="alpha/beta hydrolase"/>
    <property type="match status" value="1"/>
</dbReference>
<accession>A0ABP8GIF7</accession>
<dbReference type="InterPro" id="IPR029058">
    <property type="entry name" value="AB_hydrolase_fold"/>
</dbReference>
<name>A0ABP8GIF7_9BACT</name>
<dbReference type="InterPro" id="IPR050278">
    <property type="entry name" value="Serine_Prot_S9B/DPPIV"/>
</dbReference>
<feature type="domain" description="Dipeptidylpeptidase IV N-terminal" evidence="5">
    <location>
        <begin position="74"/>
        <end position="413"/>
    </location>
</feature>
<sequence length="723" mass="83278">MHMRILFLVLFLPFLAVAQTTKQITMEDIYKKGTFRSEFVPGFAGGSDDSLFNPKDIKDTAGKNFNTGDYQVAADRKRILFFNGREPIYRRSSKSNVYIYDVATKKTVPLTKGKVLHPTISPDGSKVAYVFENNLYIYDFANAATIQVTTDGKWNHIINGNCDWVYEEEFEFSRAFEWSPNSKYLAYYKFDETNVKEYQFTVYDSAYNRQYGYKYPKAGDNNSKVQIRLYDLATRKDVPAQYEQGDIYIPRIKWTQDANNRLVVFWLNRHQNDLRLMLTNPTTGAATEMYREKNKYFVEINDNWQFLKDGKSYLFTSEMNGYTQLYRYSVDGKEKIQITKGKYDIADINGVDEKNRLVYYTLAYPTPMDRNLFVSDLDGKNTKQITQGTGTHRVELKEDFTQFMDYYSNINTPQVVSLYDLKKDKATLNKVVNENKKLQNTLAEFGVGKTEFIRVPNSKGDTLNGWMLKPANFDPNKKYPVIFCNYGGPGSQQVANRFGATSMWHQMLAQRGFIVVSVDNTGTGFRGEEFKKKTYLQLGKFEIEDQIDAAKWMQKMPFVDPKSIGHWGWSFGGFMSSLAITKGNETFSAAVAVAPVTSWRFYDNIYTERYMRTPQENKAGYDDNAPINFVNKIKGKYLLIHGTADDNVHFQNSTQMISALIKANVDFETMYYPNKNHGIGGQGDNTTFHIWSKMTNWIFDNLGNENVNKSHVGNAINAPKKEF</sequence>
<feature type="domain" description="Peptidase S9 prolyl oligopeptidase catalytic" evidence="4">
    <location>
        <begin position="506"/>
        <end position="704"/>
    </location>
</feature>
<keyword evidence="3" id="KW-0732">Signal</keyword>
<dbReference type="SUPFAM" id="SSF53474">
    <property type="entry name" value="alpha/beta-Hydrolases"/>
    <property type="match status" value="1"/>
</dbReference>
<evidence type="ECO:0000313" key="7">
    <source>
        <dbReference type="Proteomes" id="UP001501725"/>
    </source>
</evidence>
<proteinExistence type="predicted"/>
<evidence type="ECO:0000313" key="6">
    <source>
        <dbReference type="EMBL" id="GAA4324801.1"/>
    </source>
</evidence>
<keyword evidence="1" id="KW-0645">Protease</keyword>
<dbReference type="Proteomes" id="UP001501725">
    <property type="component" value="Unassembled WGS sequence"/>
</dbReference>
<dbReference type="InterPro" id="IPR002471">
    <property type="entry name" value="Pept_S9_AS"/>
</dbReference>
<dbReference type="Gene3D" id="2.140.10.30">
    <property type="entry name" value="Dipeptidylpeptidase IV, N-terminal domain"/>
    <property type="match status" value="1"/>
</dbReference>
<protein>
    <submittedName>
        <fullName evidence="6">S9 family peptidase</fullName>
    </submittedName>
</protein>
<evidence type="ECO:0000256" key="2">
    <source>
        <dbReference type="ARBA" id="ARBA00022801"/>
    </source>
</evidence>
<gene>
    <name evidence="6" type="ORF">GCM10023184_12420</name>
</gene>
<dbReference type="InterPro" id="IPR002469">
    <property type="entry name" value="Peptidase_S9B_N"/>
</dbReference>
<dbReference type="PANTHER" id="PTHR11731">
    <property type="entry name" value="PROTEASE FAMILY S9B,C DIPEPTIDYL-PEPTIDASE IV-RELATED"/>
    <property type="match status" value="1"/>
</dbReference>
<dbReference type="Pfam" id="PF00326">
    <property type="entry name" value="Peptidase_S9"/>
    <property type="match status" value="1"/>
</dbReference>
<dbReference type="PANTHER" id="PTHR11731:SF193">
    <property type="entry name" value="DIPEPTIDYL PEPTIDASE 9"/>
    <property type="match status" value="1"/>
</dbReference>
<dbReference type="InterPro" id="IPR001375">
    <property type="entry name" value="Peptidase_S9_cat"/>
</dbReference>
<feature type="chain" id="PRO_5047398230" evidence="3">
    <location>
        <begin position="19"/>
        <end position="723"/>
    </location>
</feature>
<dbReference type="SUPFAM" id="SSF82171">
    <property type="entry name" value="DPP6 N-terminal domain-like"/>
    <property type="match status" value="1"/>
</dbReference>
<dbReference type="Pfam" id="PF00930">
    <property type="entry name" value="DPPIV_N"/>
    <property type="match status" value="1"/>
</dbReference>
<organism evidence="6 7">
    <name type="scientific">Flaviaesturariibacter amylovorans</name>
    <dbReference type="NCBI Taxonomy" id="1084520"/>
    <lineage>
        <taxon>Bacteria</taxon>
        <taxon>Pseudomonadati</taxon>
        <taxon>Bacteroidota</taxon>
        <taxon>Chitinophagia</taxon>
        <taxon>Chitinophagales</taxon>
        <taxon>Chitinophagaceae</taxon>
        <taxon>Flaviaestuariibacter</taxon>
    </lineage>
</organism>
<evidence type="ECO:0000256" key="3">
    <source>
        <dbReference type="SAM" id="SignalP"/>
    </source>
</evidence>
<comment type="caution">
    <text evidence="6">The sequence shown here is derived from an EMBL/GenBank/DDBJ whole genome shotgun (WGS) entry which is preliminary data.</text>
</comment>
<feature type="signal peptide" evidence="3">
    <location>
        <begin position="1"/>
        <end position="18"/>
    </location>
</feature>
<evidence type="ECO:0000259" key="4">
    <source>
        <dbReference type="Pfam" id="PF00326"/>
    </source>
</evidence>
<evidence type="ECO:0000259" key="5">
    <source>
        <dbReference type="Pfam" id="PF00930"/>
    </source>
</evidence>
<reference evidence="7" key="1">
    <citation type="journal article" date="2019" name="Int. J. Syst. Evol. Microbiol.">
        <title>The Global Catalogue of Microorganisms (GCM) 10K type strain sequencing project: providing services to taxonomists for standard genome sequencing and annotation.</title>
        <authorList>
            <consortium name="The Broad Institute Genomics Platform"/>
            <consortium name="The Broad Institute Genome Sequencing Center for Infectious Disease"/>
            <person name="Wu L."/>
            <person name="Ma J."/>
        </authorList>
    </citation>
    <scope>NUCLEOTIDE SEQUENCE [LARGE SCALE GENOMIC DNA]</scope>
    <source>
        <strain evidence="7">JCM 17919</strain>
    </source>
</reference>
<dbReference type="EMBL" id="BAABGY010000005">
    <property type="protein sequence ID" value="GAA4324801.1"/>
    <property type="molecule type" value="Genomic_DNA"/>
</dbReference>
<keyword evidence="2" id="KW-0378">Hydrolase</keyword>
<keyword evidence="7" id="KW-1185">Reference proteome</keyword>